<dbReference type="AlphaFoldDB" id="A0A8S4S487"/>
<protein>
    <submittedName>
        <fullName evidence="1">Jg23433 protein</fullName>
    </submittedName>
</protein>
<name>A0A8S4S487_9NEOP</name>
<reference evidence="1" key="1">
    <citation type="submission" date="2022-03" db="EMBL/GenBank/DDBJ databases">
        <authorList>
            <person name="Lindestad O."/>
        </authorList>
    </citation>
    <scope>NUCLEOTIDE SEQUENCE</scope>
</reference>
<comment type="caution">
    <text evidence="1">The sequence shown here is derived from an EMBL/GenBank/DDBJ whole genome shotgun (WGS) entry which is preliminary data.</text>
</comment>
<dbReference type="Proteomes" id="UP000838756">
    <property type="component" value="Unassembled WGS sequence"/>
</dbReference>
<evidence type="ECO:0000313" key="2">
    <source>
        <dbReference type="Proteomes" id="UP000838756"/>
    </source>
</evidence>
<keyword evidence="2" id="KW-1185">Reference proteome</keyword>
<dbReference type="EMBL" id="CAKXAJ010025807">
    <property type="protein sequence ID" value="CAH2244126.1"/>
    <property type="molecule type" value="Genomic_DNA"/>
</dbReference>
<organism evidence="1 2">
    <name type="scientific">Pararge aegeria aegeria</name>
    <dbReference type="NCBI Taxonomy" id="348720"/>
    <lineage>
        <taxon>Eukaryota</taxon>
        <taxon>Metazoa</taxon>
        <taxon>Ecdysozoa</taxon>
        <taxon>Arthropoda</taxon>
        <taxon>Hexapoda</taxon>
        <taxon>Insecta</taxon>
        <taxon>Pterygota</taxon>
        <taxon>Neoptera</taxon>
        <taxon>Endopterygota</taxon>
        <taxon>Lepidoptera</taxon>
        <taxon>Glossata</taxon>
        <taxon>Ditrysia</taxon>
        <taxon>Papilionoidea</taxon>
        <taxon>Nymphalidae</taxon>
        <taxon>Satyrinae</taxon>
        <taxon>Satyrini</taxon>
        <taxon>Parargina</taxon>
        <taxon>Pararge</taxon>
    </lineage>
</organism>
<evidence type="ECO:0000313" key="1">
    <source>
        <dbReference type="EMBL" id="CAH2244126.1"/>
    </source>
</evidence>
<proteinExistence type="predicted"/>
<accession>A0A8S4S487</accession>
<sequence>MGSLLGTRLPPQSEGVKATMRWAPDTFDNIMENSQACRFPLDVSFNVEASDILIAHNLEKLEAEFTQDPKCNAAAGQTLGIVLLMEMVNI</sequence>
<gene>
    <name evidence="1" type="primary">jg23433</name>
    <name evidence="1" type="ORF">PAEG_LOCUS20115</name>
</gene>